<dbReference type="Proteomes" id="UP001230188">
    <property type="component" value="Unassembled WGS sequence"/>
</dbReference>
<gene>
    <name evidence="8" type="ORF">CTAYLR_008264</name>
</gene>
<comment type="catalytic activity">
    <reaction evidence="7">
        <text>a monosaccharide 1-phosphate + UTP + H(+) = a UDP-monosaccharide + diphosphate</text>
        <dbReference type="Rhea" id="RHEA:13205"/>
        <dbReference type="ChEBI" id="CHEBI:15378"/>
        <dbReference type="ChEBI" id="CHEBI:33019"/>
        <dbReference type="ChEBI" id="CHEBI:46398"/>
        <dbReference type="ChEBI" id="CHEBI:140358"/>
        <dbReference type="ChEBI" id="CHEBI:140359"/>
        <dbReference type="EC" id="2.7.7.64"/>
    </reaction>
</comment>
<comment type="cofactor">
    <cofactor evidence="1">
        <name>Mn(2+)</name>
        <dbReference type="ChEBI" id="CHEBI:29035"/>
    </cofactor>
</comment>
<keyword evidence="3" id="KW-0808">Transferase</keyword>
<dbReference type="GO" id="GO:0006048">
    <property type="term" value="P:UDP-N-acetylglucosamine biosynthetic process"/>
    <property type="evidence" value="ECO:0007669"/>
    <property type="project" value="TreeGrafter"/>
</dbReference>
<dbReference type="GO" id="GO:0003977">
    <property type="term" value="F:UDP-N-acetylglucosamine diphosphorylase activity"/>
    <property type="evidence" value="ECO:0007669"/>
    <property type="project" value="TreeGrafter"/>
</dbReference>
<dbReference type="EMBL" id="JAQMWT010000528">
    <property type="protein sequence ID" value="KAJ8600142.1"/>
    <property type="molecule type" value="Genomic_DNA"/>
</dbReference>
<comment type="cofactor">
    <cofactor evidence="2">
        <name>Mg(2+)</name>
        <dbReference type="ChEBI" id="CHEBI:18420"/>
    </cofactor>
</comment>
<evidence type="ECO:0000313" key="8">
    <source>
        <dbReference type="EMBL" id="KAJ8600142.1"/>
    </source>
</evidence>
<evidence type="ECO:0000256" key="1">
    <source>
        <dbReference type="ARBA" id="ARBA00001936"/>
    </source>
</evidence>
<comment type="similarity">
    <text evidence="5">Belongs to the USP family.</text>
</comment>
<proteinExistence type="inferred from homology"/>
<comment type="caution">
    <text evidence="8">The sequence shown here is derived from an EMBL/GenBank/DDBJ whole genome shotgun (WGS) entry which is preliminary data.</text>
</comment>
<dbReference type="SUPFAM" id="SSF53448">
    <property type="entry name" value="Nucleotide-diphospho-sugar transferases"/>
    <property type="match status" value="1"/>
</dbReference>
<protein>
    <recommendedName>
        <fullName evidence="6">UTP-monosaccharide-1-phosphate uridylyltransferase</fullName>
        <ecNumber evidence="6">2.7.7.64</ecNumber>
    </recommendedName>
</protein>
<dbReference type="InterPro" id="IPR002618">
    <property type="entry name" value="UDPGP_fam"/>
</dbReference>
<keyword evidence="9" id="KW-1185">Reference proteome</keyword>
<evidence type="ECO:0000256" key="3">
    <source>
        <dbReference type="ARBA" id="ARBA00022679"/>
    </source>
</evidence>
<accession>A0AAD7UA18</accession>
<dbReference type="PANTHER" id="PTHR11952">
    <property type="entry name" value="UDP- GLUCOSE PYROPHOSPHORYLASE"/>
    <property type="match status" value="1"/>
</dbReference>
<dbReference type="Gene3D" id="2.160.10.30">
    <property type="match status" value="1"/>
</dbReference>
<evidence type="ECO:0000256" key="4">
    <source>
        <dbReference type="ARBA" id="ARBA00022695"/>
    </source>
</evidence>
<dbReference type="Pfam" id="PF01704">
    <property type="entry name" value="UDPGP"/>
    <property type="match status" value="1"/>
</dbReference>
<dbReference type="GO" id="GO:0051748">
    <property type="term" value="F:UTP-monosaccharide-1-phosphate uridylyltransferase activity"/>
    <property type="evidence" value="ECO:0007669"/>
    <property type="project" value="UniProtKB-EC"/>
</dbReference>
<organism evidence="8 9">
    <name type="scientific">Chrysophaeum taylorii</name>
    <dbReference type="NCBI Taxonomy" id="2483200"/>
    <lineage>
        <taxon>Eukaryota</taxon>
        <taxon>Sar</taxon>
        <taxon>Stramenopiles</taxon>
        <taxon>Ochrophyta</taxon>
        <taxon>Pelagophyceae</taxon>
        <taxon>Pelagomonadales</taxon>
        <taxon>Pelagomonadaceae</taxon>
        <taxon>Chrysophaeum</taxon>
    </lineage>
</organism>
<dbReference type="EC" id="2.7.7.64" evidence="6"/>
<evidence type="ECO:0000313" key="9">
    <source>
        <dbReference type="Proteomes" id="UP001230188"/>
    </source>
</evidence>
<evidence type="ECO:0000256" key="7">
    <source>
        <dbReference type="ARBA" id="ARBA00048259"/>
    </source>
</evidence>
<evidence type="ECO:0000256" key="2">
    <source>
        <dbReference type="ARBA" id="ARBA00001946"/>
    </source>
</evidence>
<dbReference type="InterPro" id="IPR039741">
    <property type="entry name" value="UDP-sugar_pyrophosphorylase"/>
</dbReference>
<dbReference type="Gene3D" id="3.90.550.10">
    <property type="entry name" value="Spore Coat Polysaccharide Biosynthesis Protein SpsA, Chain A"/>
    <property type="match status" value="1"/>
</dbReference>
<keyword evidence="4" id="KW-0548">Nucleotidyltransferase</keyword>
<sequence length="497" mass="55051">MGCCWSSSGDDDDVVERLRDGGFLLLEDEKITAAARRQLREIDDVVGYLQRARRLLEEKKNSEMQPPKAAFVVDTYFPPRIEALGEAELRGRTAFVLVAGGLGERLGYSDVKLSLECETLTNQSFLKWYSKFITGPLAIMTSDDTHARTRDLVRRLGMRATLLKQKKVAAFKENAALAVDENGSLITKPHGHGDVHALLHASGLAKRWARTKRWVVFFQDTNAPIMLALRGCLGVSVEKNLDLNFIAIPRTKGREVGALARVGDRVVNVEYNQISEEKDGILSPFPGNSNCQILKLSSYVEALESCKGLVPEFVNPKKNKDGTMKPARLECMMQDIARLVNNGSFTLCPSWYYSPVKNNLETARKLESRGLPPSSAASGELDLYAAHAHVMRSMGCDVEDGAKIIGLAKFEDPTNVKISSRSALIVEGQVTIHSLTLDGALKLVGPLIVKNFAETNDSVSLEPIEDDRIRGFRIKYHHLTTLTAPNRSYNKPRIIDI</sequence>
<evidence type="ECO:0000256" key="5">
    <source>
        <dbReference type="ARBA" id="ARBA00038047"/>
    </source>
</evidence>
<evidence type="ECO:0000256" key="6">
    <source>
        <dbReference type="ARBA" id="ARBA00039080"/>
    </source>
</evidence>
<name>A0AAD7UA18_9STRA</name>
<dbReference type="AlphaFoldDB" id="A0AAD7UA18"/>
<dbReference type="InterPro" id="IPR029044">
    <property type="entry name" value="Nucleotide-diphossugar_trans"/>
</dbReference>
<dbReference type="PANTHER" id="PTHR11952:SF9">
    <property type="entry name" value="UDP-SUGAR PYROPHOSPHORYLASE"/>
    <property type="match status" value="1"/>
</dbReference>
<reference evidence="8" key="1">
    <citation type="submission" date="2023-01" db="EMBL/GenBank/DDBJ databases">
        <title>Metagenome sequencing of chrysophaentin producing Chrysophaeum taylorii.</title>
        <authorList>
            <person name="Davison J."/>
            <person name="Bewley C."/>
        </authorList>
    </citation>
    <scope>NUCLEOTIDE SEQUENCE</scope>
    <source>
        <strain evidence="8">NIES-1699</strain>
    </source>
</reference>